<organism evidence="1 3">
    <name type="scientific">Acinetobacter haemolyticus</name>
    <dbReference type="NCBI Taxonomy" id="29430"/>
    <lineage>
        <taxon>Bacteria</taxon>
        <taxon>Pseudomonadati</taxon>
        <taxon>Pseudomonadota</taxon>
        <taxon>Gammaproteobacteria</taxon>
        <taxon>Moraxellales</taxon>
        <taxon>Moraxellaceae</taxon>
        <taxon>Acinetobacter</taxon>
    </lineage>
</organism>
<dbReference type="PANTHER" id="PTHR39624">
    <property type="entry name" value="PROTEIN INVOLVED IN RIMO-MEDIATED BETA-METHYLTHIOLATION OF RIBOSOMAL PROTEIN S12 YCAO"/>
    <property type="match status" value="1"/>
</dbReference>
<dbReference type="OrthoDB" id="9789573at2"/>
<dbReference type="AlphaFoldDB" id="A0A1L6KRL4"/>
<accession>A0A1L6KRL4</accession>
<dbReference type="SUPFAM" id="SSF82784">
    <property type="entry name" value="OsmC-like"/>
    <property type="match status" value="1"/>
</dbReference>
<evidence type="ECO:0000313" key="4">
    <source>
        <dbReference type="Proteomes" id="UP000463868"/>
    </source>
</evidence>
<dbReference type="EMBL" id="CP031976">
    <property type="protein sequence ID" value="QHI14761.1"/>
    <property type="molecule type" value="Genomic_DNA"/>
</dbReference>
<dbReference type="InterPro" id="IPR003718">
    <property type="entry name" value="OsmC/Ohr_fam"/>
</dbReference>
<evidence type="ECO:0000313" key="3">
    <source>
        <dbReference type="Proteomes" id="UP000451048"/>
    </source>
</evidence>
<gene>
    <name evidence="2" type="ORF">AhaeAN43_16095</name>
    <name evidence="1" type="ORF">GPS52_12610</name>
</gene>
<evidence type="ECO:0000313" key="1">
    <source>
        <dbReference type="EMBL" id="NAR74317.1"/>
    </source>
</evidence>
<evidence type="ECO:0000313" key="2">
    <source>
        <dbReference type="EMBL" id="QHI14761.1"/>
    </source>
</evidence>
<dbReference type="RefSeq" id="WP_075316387.1">
    <property type="nucleotide sequence ID" value="NZ_CP018871.1"/>
</dbReference>
<dbReference type="InterPro" id="IPR015946">
    <property type="entry name" value="KH_dom-like_a/b"/>
</dbReference>
<proteinExistence type="predicted"/>
<protein>
    <submittedName>
        <fullName evidence="1">OsmC family peroxiredoxin</fullName>
    </submittedName>
</protein>
<dbReference type="KEGG" id="ahl:AHTJS_16110"/>
<dbReference type="Proteomes" id="UP000463868">
    <property type="component" value="Chromosome"/>
</dbReference>
<dbReference type="InterPro" id="IPR036102">
    <property type="entry name" value="OsmC/Ohrsf"/>
</dbReference>
<dbReference type="Pfam" id="PF02566">
    <property type="entry name" value="OsmC"/>
    <property type="match status" value="1"/>
</dbReference>
<dbReference type="PANTHER" id="PTHR39624:SF2">
    <property type="entry name" value="OSMC-LIKE PROTEIN"/>
    <property type="match status" value="1"/>
</dbReference>
<dbReference type="STRING" id="29430.AHTJS_16110"/>
<reference evidence="1 3" key="2">
    <citation type="submission" date="2019-12" db="EMBL/GenBank/DDBJ databases">
        <title>Acinetobacter haemolyticus comparative genomics.</title>
        <authorList>
            <person name="Castro-Jaimes S."/>
            <person name="Bello-Lopez E."/>
            <person name="Velazquez-Acosta C."/>
            <person name="Volkow-Fernandez P."/>
            <person name="Lozano-Zarain P."/>
            <person name="Castillo Ramirez S."/>
            <person name="Cevallos M.A."/>
        </authorList>
    </citation>
    <scope>NUCLEOTIDE SEQUENCE [LARGE SCALE GENOMIC DNA]</scope>
    <source>
        <strain evidence="1 3">AN10</strain>
    </source>
</reference>
<sequence length="132" mass="14655">MSVIASAKVQALTAPWQGEVSSGTHQFLTDKPEAAGGHDTGPAPYDFLTASLASCTMITLRMYAKHKEIELGDFSVEVDFHTNREQQEHIERRVIFTQPVSQDLKEKLLNVCSKTPVTKTLLRSLDIQTVIL</sequence>
<dbReference type="GeneID" id="56330643"/>
<name>A0A1L6KRL4_ACIHA</name>
<dbReference type="EMBL" id="WTTO01000042">
    <property type="protein sequence ID" value="NAR74317.1"/>
    <property type="molecule type" value="Genomic_DNA"/>
</dbReference>
<dbReference type="Proteomes" id="UP000451048">
    <property type="component" value="Unassembled WGS sequence"/>
</dbReference>
<reference evidence="2 4" key="1">
    <citation type="submission" date="2018-08" db="EMBL/GenBank/DDBJ databases">
        <title>Analysis of the genomic diversity of Mexican Acinetobacter haemolyticus clinical isolates.</title>
        <authorList>
            <person name="Castro-Jaimes S."/>
            <person name="Cevallos M.A."/>
        </authorList>
    </citation>
    <scope>NUCLEOTIDE SEQUENCE [LARGE SCALE GENOMIC DNA]</scope>
    <source>
        <strain evidence="2 4">AN43</strain>
    </source>
</reference>
<dbReference type="Gene3D" id="3.30.300.20">
    <property type="match status" value="1"/>
</dbReference>